<accession>A0A430HH52</accession>
<dbReference type="EMBL" id="RXLQ01000012">
    <property type="protein sequence ID" value="RSZ56858.1"/>
    <property type="molecule type" value="Genomic_DNA"/>
</dbReference>
<organism evidence="2 3">
    <name type="scientific">Massilia atriviolacea</name>
    <dbReference type="NCBI Taxonomy" id="2495579"/>
    <lineage>
        <taxon>Bacteria</taxon>
        <taxon>Pseudomonadati</taxon>
        <taxon>Pseudomonadota</taxon>
        <taxon>Betaproteobacteria</taxon>
        <taxon>Burkholderiales</taxon>
        <taxon>Oxalobacteraceae</taxon>
        <taxon>Telluria group</taxon>
        <taxon>Massilia</taxon>
    </lineage>
</organism>
<gene>
    <name evidence="2" type="ORF">EJB06_21190</name>
</gene>
<feature type="signal peptide" evidence="1">
    <location>
        <begin position="1"/>
        <end position="20"/>
    </location>
</feature>
<dbReference type="Proteomes" id="UP000278085">
    <property type="component" value="Unassembled WGS sequence"/>
</dbReference>
<sequence>MTRFSLKFAPAYAVAAAALALTGCGTINSGTTQQVQVSSNPAGATVYTALKTTDSQGQVSITNKVAVGTTPLTVTLSRKHGALFVQKAGFVPTEVPLTAKMNPWMWGNIALGSPLSTSIDTSTGASREYDPGEYMIDLQPVAR</sequence>
<dbReference type="AlphaFoldDB" id="A0A430HH52"/>
<reference evidence="2 3" key="1">
    <citation type="submission" date="2018-12" db="EMBL/GenBank/DDBJ databases">
        <authorList>
            <person name="Yang E."/>
        </authorList>
    </citation>
    <scope>NUCLEOTIDE SEQUENCE [LARGE SCALE GENOMIC DNA]</scope>
    <source>
        <strain evidence="2 3">SOD</strain>
    </source>
</reference>
<proteinExistence type="predicted"/>
<dbReference type="PROSITE" id="PS51257">
    <property type="entry name" value="PROKAR_LIPOPROTEIN"/>
    <property type="match status" value="1"/>
</dbReference>
<comment type="caution">
    <text evidence="2">The sequence shown here is derived from an EMBL/GenBank/DDBJ whole genome shotgun (WGS) entry which is preliminary data.</text>
</comment>
<name>A0A430HH52_9BURK</name>
<protein>
    <recommendedName>
        <fullName evidence="4">PEGA domain-containing protein</fullName>
    </recommendedName>
</protein>
<evidence type="ECO:0008006" key="4">
    <source>
        <dbReference type="Google" id="ProtNLM"/>
    </source>
</evidence>
<feature type="chain" id="PRO_5019287495" description="PEGA domain-containing protein" evidence="1">
    <location>
        <begin position="21"/>
        <end position="143"/>
    </location>
</feature>
<keyword evidence="1" id="KW-0732">Signal</keyword>
<evidence type="ECO:0000256" key="1">
    <source>
        <dbReference type="SAM" id="SignalP"/>
    </source>
</evidence>
<dbReference type="OrthoDB" id="8549440at2"/>
<keyword evidence="3" id="KW-1185">Reference proteome</keyword>
<evidence type="ECO:0000313" key="3">
    <source>
        <dbReference type="Proteomes" id="UP000278085"/>
    </source>
</evidence>
<evidence type="ECO:0000313" key="2">
    <source>
        <dbReference type="EMBL" id="RSZ56858.1"/>
    </source>
</evidence>
<dbReference type="RefSeq" id="WP_126076014.1">
    <property type="nucleotide sequence ID" value="NZ_CP051166.1"/>
</dbReference>